<comment type="caution">
    <text evidence="2">The sequence shown here is derived from an EMBL/GenBank/DDBJ whole genome shotgun (WGS) entry which is preliminary data.</text>
</comment>
<dbReference type="InterPro" id="IPR007076">
    <property type="entry name" value="TfoX_N"/>
</dbReference>
<evidence type="ECO:0000313" key="3">
    <source>
        <dbReference type="Proteomes" id="UP000256373"/>
    </source>
</evidence>
<dbReference type="Pfam" id="PF04993">
    <property type="entry name" value="TfoX_N"/>
    <property type="match status" value="1"/>
</dbReference>
<accession>A0A3D8Y7D2</accession>
<protein>
    <submittedName>
        <fullName evidence="2">RNA methyltransferase</fullName>
    </submittedName>
</protein>
<keyword evidence="2" id="KW-0489">Methyltransferase</keyword>
<name>A0A3D8Y7D2_9BACT</name>
<dbReference type="GO" id="GO:0032259">
    <property type="term" value="P:methylation"/>
    <property type="evidence" value="ECO:0007669"/>
    <property type="project" value="UniProtKB-KW"/>
</dbReference>
<proteinExistence type="predicted"/>
<dbReference type="SUPFAM" id="SSF159894">
    <property type="entry name" value="YgaC/TfoX-N like"/>
    <property type="match status" value="1"/>
</dbReference>
<keyword evidence="3" id="KW-1185">Reference proteome</keyword>
<feature type="domain" description="TfoX N-terminal" evidence="1">
    <location>
        <begin position="23"/>
        <end position="103"/>
    </location>
</feature>
<dbReference type="Proteomes" id="UP000256373">
    <property type="component" value="Unassembled WGS sequence"/>
</dbReference>
<reference evidence="2 3" key="1">
    <citation type="submission" date="2018-07" db="EMBL/GenBank/DDBJ databases">
        <title>Dyadobacter roseus sp. nov., isolated from rose rhizosphere soil.</title>
        <authorList>
            <person name="Chen L."/>
        </authorList>
    </citation>
    <scope>NUCLEOTIDE SEQUENCE [LARGE SCALE GENOMIC DNA]</scope>
    <source>
        <strain evidence="2 3">RS19</strain>
    </source>
</reference>
<dbReference type="AlphaFoldDB" id="A0A3D8Y7D2"/>
<dbReference type="GO" id="GO:0008168">
    <property type="term" value="F:methyltransferase activity"/>
    <property type="evidence" value="ECO:0007669"/>
    <property type="project" value="UniProtKB-KW"/>
</dbReference>
<dbReference type="EMBL" id="QNUL01000018">
    <property type="protein sequence ID" value="REA58895.1"/>
    <property type="molecule type" value="Genomic_DNA"/>
</dbReference>
<gene>
    <name evidence="2" type="ORF">DSL64_19705</name>
</gene>
<organism evidence="2 3">
    <name type="scientific">Dyadobacter luteus</name>
    <dbReference type="NCBI Taxonomy" id="2259619"/>
    <lineage>
        <taxon>Bacteria</taxon>
        <taxon>Pseudomonadati</taxon>
        <taxon>Bacteroidota</taxon>
        <taxon>Cytophagia</taxon>
        <taxon>Cytophagales</taxon>
        <taxon>Spirosomataceae</taxon>
        <taxon>Dyadobacter</taxon>
    </lineage>
</organism>
<evidence type="ECO:0000313" key="2">
    <source>
        <dbReference type="EMBL" id="REA58895.1"/>
    </source>
</evidence>
<dbReference type="Gene3D" id="3.30.1460.30">
    <property type="entry name" value="YgaC/TfoX-N like chaperone"/>
    <property type="match status" value="1"/>
</dbReference>
<dbReference type="OrthoDB" id="214902at2"/>
<dbReference type="RefSeq" id="WP_115832647.1">
    <property type="nucleotide sequence ID" value="NZ_QNUL01000018.1"/>
</dbReference>
<evidence type="ECO:0000259" key="1">
    <source>
        <dbReference type="Pfam" id="PF04993"/>
    </source>
</evidence>
<sequence>MPYNHELADRVRDYLSQREEYLIEEKKMFGGLAFMVNHKMCINVGDDQLMCRFDPELTEQLAEKPGYVPMIMKGKELPGYCYVDPIGYRTHTDFAFWLNLCLDYNAMAVVAKKKVKK</sequence>
<keyword evidence="2" id="KW-0808">Transferase</keyword>